<reference evidence="1 2" key="1">
    <citation type="submission" date="2017-07" db="EMBL/GenBank/DDBJ databases">
        <title>Phylogenetic study on the rhizospheric bacterium Ochrobactrum sp. A44.</title>
        <authorList>
            <person name="Krzyzanowska D.M."/>
            <person name="Ossowicki A."/>
            <person name="Rajewska M."/>
            <person name="Maciag T."/>
            <person name="Kaczynski Z."/>
            <person name="Czerwicka M."/>
            <person name="Jafra S."/>
        </authorList>
    </citation>
    <scope>NUCLEOTIDE SEQUENCE [LARGE SCALE GENOMIC DNA]</scope>
    <source>
        <strain evidence="1 2">A44</strain>
        <plasmid evidence="1 2">unnamed1</plasmid>
    </source>
</reference>
<evidence type="ECO:0000313" key="2">
    <source>
        <dbReference type="Proteomes" id="UP000215256"/>
    </source>
</evidence>
<geneLocation type="plasmid" evidence="1 2">
    <name>unnamed1</name>
</geneLocation>
<dbReference type="EMBL" id="CP022605">
    <property type="protein sequence ID" value="ASV88321.1"/>
    <property type="molecule type" value="Genomic_DNA"/>
</dbReference>
<accession>A0A248UPK2</accession>
<evidence type="ECO:0000313" key="1">
    <source>
        <dbReference type="EMBL" id="ASV88321.1"/>
    </source>
</evidence>
<name>A0A248UPK2_9HYPH</name>
<proteinExistence type="predicted"/>
<dbReference type="Proteomes" id="UP000215256">
    <property type="component" value="Plasmid unnamed1"/>
</dbReference>
<gene>
    <name evidence="1" type="ORF">CES85_3416</name>
</gene>
<dbReference type="KEGG" id="och:CES85_3416"/>
<sequence length="51" mass="5874">MVEPFLMAAEFDVAKADHTHPYARSKHYHLINVLHNTSSSQRVEGIHHRPP</sequence>
<dbReference type="AlphaFoldDB" id="A0A248UPK2"/>
<organism evidence="1 2">
    <name type="scientific">Ochrobactrum quorumnocens</name>
    <dbReference type="NCBI Taxonomy" id="271865"/>
    <lineage>
        <taxon>Bacteria</taxon>
        <taxon>Pseudomonadati</taxon>
        <taxon>Pseudomonadota</taxon>
        <taxon>Alphaproteobacteria</taxon>
        <taxon>Hyphomicrobiales</taxon>
        <taxon>Brucellaceae</taxon>
        <taxon>Brucella/Ochrobactrum group</taxon>
        <taxon>Ochrobactrum</taxon>
    </lineage>
</organism>
<protein>
    <submittedName>
        <fullName evidence="1">Uncharacterized protein</fullName>
    </submittedName>
</protein>
<keyword evidence="1" id="KW-0614">Plasmid</keyword>